<dbReference type="InterPro" id="IPR026111">
    <property type="entry name" value="Abra"/>
</dbReference>
<dbReference type="GO" id="GO:0030431">
    <property type="term" value="P:sleep"/>
    <property type="evidence" value="ECO:0007669"/>
    <property type="project" value="InterPro"/>
</dbReference>
<dbReference type="InterPro" id="IPR031424">
    <property type="entry name" value="QVR-like"/>
</dbReference>
<protein>
    <submittedName>
        <fullName evidence="6">Actin-binding Rho-activating protein</fullName>
    </submittedName>
</protein>
<dbReference type="GO" id="GO:0035025">
    <property type="term" value="P:positive regulation of Rho protein signal transduction"/>
    <property type="evidence" value="ECO:0007669"/>
    <property type="project" value="InterPro"/>
</dbReference>
<dbReference type="SMART" id="SM01283">
    <property type="entry name" value="Costars"/>
    <property type="match status" value="1"/>
</dbReference>
<gene>
    <name evidence="6" type="primary">Abra</name>
    <name evidence="6" type="ORF">TNIN_130312</name>
</gene>
<accession>A0A8X6WW84</accession>
<dbReference type="InterPro" id="IPR027817">
    <property type="entry name" value="Costars_dom"/>
</dbReference>
<proteinExistence type="predicted"/>
<dbReference type="EMBL" id="BMAV01002354">
    <property type="protein sequence ID" value="GFY41211.1"/>
    <property type="molecule type" value="Genomic_DNA"/>
</dbReference>
<dbReference type="Gene3D" id="1.10.10.1540">
    <property type="entry name" value="Costar domain"/>
    <property type="match status" value="1"/>
</dbReference>
<sequence>MRKLVFNGVKIPRFIMSCLLCYVCSTKNPDQKDCLDIPEGSVKYLENCIAPKNQSCRLQTQWIDFELSEESRDKHVIRQCASSEHDAENRCFYRTGYLGRMSICSCTGDGCNTAIKSVSTSVFKVTKKGNRKCIFSNCHFCYLGIRSCLAREIVQYYTMDKAPIKIYGNDSLSTRVAAFQKKADEHTHKQKQNPFSCSGNVSGMVHQKWDKSDPRYGTPPEGSKTDKRGRAAGAHIGNEVKFLCDMISQYGVPNEDDTVSISFGELFQIYTTISNKVVGILLRARKHGLVHFEGEMLYQGRDNNVMITLLKPVSEAFPSTAQKRKLEEQPMQNFPLEDY</sequence>
<feature type="chain" id="PRO_5036499907" evidence="4">
    <location>
        <begin position="27"/>
        <end position="339"/>
    </location>
</feature>
<dbReference type="GO" id="GO:0045944">
    <property type="term" value="P:positive regulation of transcription by RNA polymerase II"/>
    <property type="evidence" value="ECO:0007669"/>
    <property type="project" value="TreeGrafter"/>
</dbReference>
<feature type="domain" description="Costars" evidence="5">
    <location>
        <begin position="234"/>
        <end position="310"/>
    </location>
</feature>
<evidence type="ECO:0000259" key="5">
    <source>
        <dbReference type="SMART" id="SM01283"/>
    </source>
</evidence>
<dbReference type="Proteomes" id="UP000886998">
    <property type="component" value="Unassembled WGS sequence"/>
</dbReference>
<dbReference type="GO" id="GO:0032222">
    <property type="term" value="P:regulation of synaptic transmission, cholinergic"/>
    <property type="evidence" value="ECO:0007669"/>
    <property type="project" value="InterPro"/>
</dbReference>
<reference evidence="6" key="1">
    <citation type="submission" date="2020-08" db="EMBL/GenBank/DDBJ databases">
        <title>Multicomponent nature underlies the extraordinary mechanical properties of spider dragline silk.</title>
        <authorList>
            <person name="Kono N."/>
            <person name="Nakamura H."/>
            <person name="Mori M."/>
            <person name="Yoshida Y."/>
            <person name="Ohtoshi R."/>
            <person name="Malay A.D."/>
            <person name="Moran D.A.P."/>
            <person name="Tomita M."/>
            <person name="Numata K."/>
            <person name="Arakawa K."/>
        </authorList>
    </citation>
    <scope>NUCLEOTIDE SEQUENCE</scope>
</reference>
<dbReference type="InterPro" id="IPR038095">
    <property type="entry name" value="Costars_sf"/>
</dbReference>
<feature type="region of interest" description="Disordered" evidence="3">
    <location>
        <begin position="207"/>
        <end position="231"/>
    </location>
</feature>
<dbReference type="AlphaFoldDB" id="A0A8X6WW84"/>
<comment type="caution">
    <text evidence="6">The sequence shown here is derived from an EMBL/GenBank/DDBJ whole genome shotgun (WGS) entry which is preliminary data.</text>
</comment>
<dbReference type="GO" id="GO:0003779">
    <property type="term" value="F:actin binding"/>
    <property type="evidence" value="ECO:0007669"/>
    <property type="project" value="InterPro"/>
</dbReference>
<evidence type="ECO:0000313" key="7">
    <source>
        <dbReference type="Proteomes" id="UP000886998"/>
    </source>
</evidence>
<dbReference type="Pfam" id="PF17064">
    <property type="entry name" value="QVR"/>
    <property type="match status" value="1"/>
</dbReference>
<organism evidence="6 7">
    <name type="scientific">Trichonephila inaurata madagascariensis</name>
    <dbReference type="NCBI Taxonomy" id="2747483"/>
    <lineage>
        <taxon>Eukaryota</taxon>
        <taxon>Metazoa</taxon>
        <taxon>Ecdysozoa</taxon>
        <taxon>Arthropoda</taxon>
        <taxon>Chelicerata</taxon>
        <taxon>Arachnida</taxon>
        <taxon>Araneae</taxon>
        <taxon>Araneomorphae</taxon>
        <taxon>Entelegynae</taxon>
        <taxon>Araneoidea</taxon>
        <taxon>Nephilidae</taxon>
        <taxon>Trichonephila</taxon>
        <taxon>Trichonephila inaurata</taxon>
    </lineage>
</organism>
<evidence type="ECO:0000256" key="3">
    <source>
        <dbReference type="SAM" id="MobiDB-lite"/>
    </source>
</evidence>
<keyword evidence="2" id="KW-0325">Glycoprotein</keyword>
<dbReference type="CDD" id="cd00117">
    <property type="entry name" value="TFP"/>
    <property type="match status" value="1"/>
</dbReference>
<dbReference type="GO" id="GO:0030017">
    <property type="term" value="C:sarcomere"/>
    <property type="evidence" value="ECO:0007669"/>
    <property type="project" value="TreeGrafter"/>
</dbReference>
<dbReference type="Pfam" id="PF14705">
    <property type="entry name" value="Costars"/>
    <property type="match status" value="1"/>
</dbReference>
<feature type="signal peptide" evidence="4">
    <location>
        <begin position="1"/>
        <end position="26"/>
    </location>
</feature>
<evidence type="ECO:0000256" key="2">
    <source>
        <dbReference type="ARBA" id="ARBA00023180"/>
    </source>
</evidence>
<keyword evidence="7" id="KW-1185">Reference proteome</keyword>
<evidence type="ECO:0000256" key="1">
    <source>
        <dbReference type="ARBA" id="ARBA00022729"/>
    </source>
</evidence>
<keyword evidence="1 4" id="KW-0732">Signal</keyword>
<dbReference type="OrthoDB" id="9871914at2759"/>
<name>A0A8X6WW84_9ARAC</name>
<evidence type="ECO:0000256" key="4">
    <source>
        <dbReference type="SAM" id="SignalP"/>
    </source>
</evidence>
<dbReference type="PANTHER" id="PTHR22739:SF7">
    <property type="entry name" value="EG:152A3.3 PROTEIN-RELATED"/>
    <property type="match status" value="1"/>
</dbReference>
<dbReference type="PANTHER" id="PTHR22739">
    <property type="entry name" value="STRIATED MUSCLE ACTIVATOR OF RHO-DEPENDENT SIGNALING-RELATED"/>
    <property type="match status" value="1"/>
</dbReference>
<evidence type="ECO:0000313" key="6">
    <source>
        <dbReference type="EMBL" id="GFY41211.1"/>
    </source>
</evidence>